<dbReference type="InterPro" id="IPR051052">
    <property type="entry name" value="Diverse_substrate_MTase"/>
</dbReference>
<dbReference type="SUPFAM" id="SSF53335">
    <property type="entry name" value="S-adenosyl-L-methionine-dependent methyltransferases"/>
    <property type="match status" value="1"/>
</dbReference>
<dbReference type="PANTHER" id="PTHR44942">
    <property type="entry name" value="METHYLTRANSF_11 DOMAIN-CONTAINING PROTEIN"/>
    <property type="match status" value="1"/>
</dbReference>
<proteinExistence type="predicted"/>
<gene>
    <name evidence="2" type="ORF">SLS53_001633</name>
</gene>
<organism evidence="2 3">
    <name type="scientific">Cytospora paraplurivora</name>
    <dbReference type="NCBI Taxonomy" id="2898453"/>
    <lineage>
        <taxon>Eukaryota</taxon>
        <taxon>Fungi</taxon>
        <taxon>Dikarya</taxon>
        <taxon>Ascomycota</taxon>
        <taxon>Pezizomycotina</taxon>
        <taxon>Sordariomycetes</taxon>
        <taxon>Sordariomycetidae</taxon>
        <taxon>Diaporthales</taxon>
        <taxon>Cytosporaceae</taxon>
        <taxon>Cytospora</taxon>
    </lineage>
</organism>
<dbReference type="CDD" id="cd02440">
    <property type="entry name" value="AdoMet_MTases"/>
    <property type="match status" value="1"/>
</dbReference>
<reference evidence="2 3" key="1">
    <citation type="journal article" date="2023" name="PLoS ONE">
        <title>Cytospora paraplurivora sp. nov. isolated from orchards with fruit tree decline syndrome in Ontario, Canada.</title>
        <authorList>
            <person name="Ilyukhin E."/>
            <person name="Nguyen H.D.T."/>
            <person name="Castle A.J."/>
            <person name="Ellouze W."/>
        </authorList>
    </citation>
    <scope>NUCLEOTIDE SEQUENCE [LARGE SCALE GENOMIC DNA]</scope>
    <source>
        <strain evidence="2 3">FDS-564</strain>
    </source>
</reference>
<name>A0AAN9YLR1_9PEZI</name>
<dbReference type="EMBL" id="JAJSPL020000004">
    <property type="protein sequence ID" value="KAK7747379.1"/>
    <property type="molecule type" value="Genomic_DNA"/>
</dbReference>
<dbReference type="InterPro" id="IPR013216">
    <property type="entry name" value="Methyltransf_11"/>
</dbReference>
<evidence type="ECO:0000313" key="2">
    <source>
        <dbReference type="EMBL" id="KAK7747379.1"/>
    </source>
</evidence>
<dbReference type="GO" id="GO:0008757">
    <property type="term" value="F:S-adenosylmethionine-dependent methyltransferase activity"/>
    <property type="evidence" value="ECO:0007669"/>
    <property type="project" value="InterPro"/>
</dbReference>
<dbReference type="Gene3D" id="3.40.50.150">
    <property type="entry name" value="Vaccinia Virus protein VP39"/>
    <property type="match status" value="1"/>
</dbReference>
<dbReference type="AlphaFoldDB" id="A0AAN9YLR1"/>
<evidence type="ECO:0000313" key="3">
    <source>
        <dbReference type="Proteomes" id="UP001320245"/>
    </source>
</evidence>
<dbReference type="InterPro" id="IPR029063">
    <property type="entry name" value="SAM-dependent_MTases_sf"/>
</dbReference>
<dbReference type="Pfam" id="PF08241">
    <property type="entry name" value="Methyltransf_11"/>
    <property type="match status" value="1"/>
</dbReference>
<keyword evidence="3" id="KW-1185">Reference proteome</keyword>
<accession>A0AAN9YLR1</accession>
<sequence>MRYSQALYDDIISHHTSTGGKRETVLDVGCGPGIATFALAQFFDNAIGLDPSEGMISTARSLLATEQPKPNVRFELSTAEDIDPTIIPDSSVDLITAATCAHWFDMPRFWPTAARVLRPGGTVAMWNSYASYLHHSVPNAAAINAAVKEIEEEELLPFFEPGNLLTRNLYSTIGLPWTVEPRVPDFDESALFRKEWGTEDNDVSFYEGGQVTLDLDTMEKMLGTSSPVTRWREAHPEAVGTEKDVIRRIRRVVENLLHEAGVEKGKELTTA</sequence>
<feature type="domain" description="Methyltransferase type 11" evidence="1">
    <location>
        <begin position="26"/>
        <end position="124"/>
    </location>
</feature>
<protein>
    <recommendedName>
        <fullName evidence="1">Methyltransferase type 11 domain-containing protein</fullName>
    </recommendedName>
</protein>
<comment type="caution">
    <text evidence="2">The sequence shown here is derived from an EMBL/GenBank/DDBJ whole genome shotgun (WGS) entry which is preliminary data.</text>
</comment>
<dbReference type="PANTHER" id="PTHR44942:SF10">
    <property type="entry name" value="METHYLTRANSFERASE TYPE 11 DOMAIN-CONTAINING PROTEIN"/>
    <property type="match status" value="1"/>
</dbReference>
<evidence type="ECO:0000259" key="1">
    <source>
        <dbReference type="Pfam" id="PF08241"/>
    </source>
</evidence>
<dbReference type="Proteomes" id="UP001320245">
    <property type="component" value="Unassembled WGS sequence"/>
</dbReference>